<dbReference type="GeneID" id="10359177"/>
<evidence type="ECO:0000313" key="3">
    <source>
        <dbReference type="EMBL" id="ADJ53181.1"/>
    </source>
</evidence>
<dbReference type="GO" id="GO:0016787">
    <property type="term" value="F:hydrolase activity"/>
    <property type="evidence" value="ECO:0007669"/>
    <property type="project" value="InterPro"/>
</dbReference>
<dbReference type="PANTHER" id="PTHR32004">
    <property type="entry name" value="TRNA LIGASE"/>
    <property type="match status" value="1"/>
</dbReference>
<dbReference type="InterPro" id="IPR029052">
    <property type="entry name" value="Metallo-depent_PP-like"/>
</dbReference>
<keyword evidence="4" id="KW-1185">Reference proteome</keyword>
<dbReference type="RefSeq" id="YP_004301480.1">
    <property type="nucleotide sequence ID" value="NC_015253.1"/>
</dbReference>
<dbReference type="Gene3D" id="3.60.21.10">
    <property type="match status" value="1"/>
</dbReference>
<protein>
    <submittedName>
        <fullName evidence="3">Gp147</fullName>
    </submittedName>
</protein>
<feature type="domain" description="T4 RNA ligase 1-like N-terminal" evidence="2">
    <location>
        <begin position="455"/>
        <end position="664"/>
    </location>
</feature>
<dbReference type="SUPFAM" id="SSF52540">
    <property type="entry name" value="P-loop containing nucleoside triphosphate hydrolases"/>
    <property type="match status" value="1"/>
</dbReference>
<organism evidence="3 4">
    <name type="scientific">Brochothrix phage A9</name>
    <dbReference type="NCBI Taxonomy" id="857312"/>
    <lineage>
        <taxon>Viruses</taxon>
        <taxon>Duplodnaviria</taxon>
        <taxon>Heunggongvirae</taxon>
        <taxon>Uroviricota</taxon>
        <taxon>Caudoviricetes</taxon>
        <taxon>Herelleviridae</taxon>
        <taxon>Klumppvirus</taxon>
        <taxon>Klumppvirus A9</taxon>
    </lineage>
</organism>
<dbReference type="Proteomes" id="UP000000331">
    <property type="component" value="Segment"/>
</dbReference>
<dbReference type="InterPro" id="IPR004843">
    <property type="entry name" value="Calcineurin-like_PHP"/>
</dbReference>
<dbReference type="OrthoDB" id="2751at10239"/>
<evidence type="ECO:0000259" key="1">
    <source>
        <dbReference type="Pfam" id="PF00149"/>
    </source>
</evidence>
<dbReference type="GO" id="GO:0003972">
    <property type="term" value="F:RNA ligase (ATP) activity"/>
    <property type="evidence" value="ECO:0007669"/>
    <property type="project" value="TreeGrafter"/>
</dbReference>
<dbReference type="KEGG" id="vg:10359177"/>
<dbReference type="SUPFAM" id="SSF56300">
    <property type="entry name" value="Metallo-dependent phosphatases"/>
    <property type="match status" value="1"/>
</dbReference>
<evidence type="ECO:0000259" key="2">
    <source>
        <dbReference type="Pfam" id="PF09511"/>
    </source>
</evidence>
<sequence length="731" mass="84132">MKQLIILRGVMGAGKSTFVNNHGLEPYTLSADTIRTAYGAPVGKPNGGYGVFAGKDGDVWSFLLERLEERMERGDFTVIDAVHADTKAFTEYKKLAKTYGYRIFVVDFSHISLETALEQNKKRPEHKHVPEFVIKGAHARIQRAKLANSLTQIKPFEFDEVVKWRVTDLTGKYANIQVFGDIHGSLQVLEEAIPEIKEDTKYIFCGDWLDRGTDHVGTFRFLQSIAGKPNVTLLMGNHDKHLVNASLGKEVRSNTFNQTTFKELTEAGITLSEIKSVMRTFSQAFYFSFHGTDYLATHGGVHPKHLANLNKLSTDTLINGVGDYSTNIDEIWDEYSKEHGLTTVQLHGHRNMYHLPMDAYELSINLEGRVEHGGHLRYVNINEAGITNHEVKNTAVVYREDTSDREDKDLTVAEYMELVEGNKFINVHPVNDRIVSVNFTRTAFRKGKWTDMVTKARGLFVDIEDNTIVARSYDKFFNDNERSFTRQHALEGTMKFPVHIYDKENGFLGIISYDKKAEDFFYASKSRGADGNSPHADKVREFADKYLTDEARAFIKENPDYSFIFEVEDPVFDPHIIEYKEERLVLLDVVHNTTKQELEPYALLLHISNTKGFTIKKKRVIFNTWREYYTWYVNTTDPSNDEAIEGFVVQDATGFQFKIKSPYYNLWKGLRPQIAPHQKIGVGFLEKRTLKRFSPQAYEFLYWLNEQEPFEEQKNIIELRNLYHKSVDTDK</sequence>
<dbReference type="InterPro" id="IPR027417">
    <property type="entry name" value="P-loop_NTPase"/>
</dbReference>
<name>D9J0U4_9CAUD</name>
<dbReference type="PANTHER" id="PTHR32004:SF1">
    <property type="entry name" value="TRNA LIGASE"/>
    <property type="match status" value="1"/>
</dbReference>
<accession>D9J0U4</accession>
<dbReference type="Gene3D" id="3.40.50.300">
    <property type="entry name" value="P-loop containing nucleotide triphosphate hydrolases"/>
    <property type="match status" value="1"/>
</dbReference>
<proteinExistence type="predicted"/>
<dbReference type="GO" id="GO:0006388">
    <property type="term" value="P:tRNA splicing, via endonucleolytic cleavage and ligation"/>
    <property type="evidence" value="ECO:0007669"/>
    <property type="project" value="TreeGrafter"/>
</dbReference>
<dbReference type="Pfam" id="PF13671">
    <property type="entry name" value="AAA_33"/>
    <property type="match status" value="1"/>
</dbReference>
<evidence type="ECO:0000313" key="4">
    <source>
        <dbReference type="Proteomes" id="UP000000331"/>
    </source>
</evidence>
<feature type="domain" description="Calcineurin-like phosphoesterase" evidence="1">
    <location>
        <begin position="176"/>
        <end position="353"/>
    </location>
</feature>
<dbReference type="EMBL" id="HM242243">
    <property type="protein sequence ID" value="ADJ53181.1"/>
    <property type="molecule type" value="Genomic_DNA"/>
</dbReference>
<dbReference type="Pfam" id="PF00149">
    <property type="entry name" value="Metallophos"/>
    <property type="match status" value="1"/>
</dbReference>
<dbReference type="Pfam" id="PF09511">
    <property type="entry name" value="RNA_lig_T4_1"/>
    <property type="match status" value="1"/>
</dbReference>
<reference evidence="3 4" key="1">
    <citation type="journal article" date="2010" name="J. Bacteriol.">
        <title>Brochothrix thermosphacta bacteriophages feature heterogeneous and highly mosaic genomes and utilize unique prophage insertion sites.</title>
        <authorList>
            <person name="Kilcher S."/>
            <person name="Loessner M.J."/>
            <person name="Klumpp J."/>
        </authorList>
    </citation>
    <scope>NUCLEOTIDE SEQUENCE [LARGE SCALE GENOMIC DNA]</scope>
</reference>
<dbReference type="InterPro" id="IPR019039">
    <property type="entry name" value="T4-Rnl1-like_N"/>
</dbReference>